<reference evidence="2 3" key="1">
    <citation type="submission" date="2018-12" db="EMBL/GenBank/DDBJ databases">
        <title>Hymenobacter gummosus sp. nov., isolated from a spring.</title>
        <authorList>
            <person name="Nie L."/>
        </authorList>
    </citation>
    <scope>NUCLEOTIDE SEQUENCE [LARGE SCALE GENOMIC DNA]</scope>
    <source>
        <strain evidence="2 3">KCTC 52166</strain>
    </source>
</reference>
<gene>
    <name evidence="2" type="ORF">EJV47_02895</name>
</gene>
<protein>
    <submittedName>
        <fullName evidence="2">Uncharacterized protein</fullName>
    </submittedName>
</protein>
<keyword evidence="3" id="KW-1185">Reference proteome</keyword>
<sequence length="402" mass="45236">MFQRPTNRPGRWRQTTLLLGLAAASSCEAPTTRQAPAAAPPVAAPLPKPVPPPLPSAAQLGYHRYVGTVGGRPVLAEIELRTELNEIFYPDTVWAAKLESSFYDRTTGQPSGFGSAEWFHPAQWLETYAWDYRDRYNHRRVRALCAEQPPGGPLLTGWYYPEGQAQPVRVQLREDYTDGVRYELLTESSALPTSDSLTADYETVGGGVEQIYLHLLGPDTLRPALARLQCPLPAARHRARLARSRRLPDYEYLSPYLEVTLNEADLLAYTYHDLHRTKHEDIDSAYCRLLDLRTGRTLSVAGQFRPGTLQRLLTRQARADTVEARYRAFWWHNGQLPLASALLTIELTGITASYSTGTMPSPYEPLSDSNRPGYSQHLTWAALRPLLRPNSPLHRLLRIRGL</sequence>
<feature type="signal peptide" evidence="1">
    <location>
        <begin position="1"/>
        <end position="29"/>
    </location>
</feature>
<evidence type="ECO:0000313" key="3">
    <source>
        <dbReference type="Proteomes" id="UP000282184"/>
    </source>
</evidence>
<dbReference type="Proteomes" id="UP000282184">
    <property type="component" value="Unassembled WGS sequence"/>
</dbReference>
<name>A0A431U943_9BACT</name>
<evidence type="ECO:0000313" key="2">
    <source>
        <dbReference type="EMBL" id="RTQ53699.1"/>
    </source>
</evidence>
<keyword evidence="1" id="KW-0732">Signal</keyword>
<organism evidence="2 3">
    <name type="scientific">Hymenobacter gummosus</name>
    <dbReference type="NCBI Taxonomy" id="1776032"/>
    <lineage>
        <taxon>Bacteria</taxon>
        <taxon>Pseudomonadati</taxon>
        <taxon>Bacteroidota</taxon>
        <taxon>Cytophagia</taxon>
        <taxon>Cytophagales</taxon>
        <taxon>Hymenobacteraceae</taxon>
        <taxon>Hymenobacter</taxon>
    </lineage>
</organism>
<evidence type="ECO:0000256" key="1">
    <source>
        <dbReference type="SAM" id="SignalP"/>
    </source>
</evidence>
<dbReference type="RefSeq" id="WP_126691626.1">
    <property type="nucleotide sequence ID" value="NZ_RXOF01000001.1"/>
</dbReference>
<dbReference type="OrthoDB" id="887357at2"/>
<accession>A0A431U943</accession>
<feature type="chain" id="PRO_5019531375" evidence="1">
    <location>
        <begin position="30"/>
        <end position="402"/>
    </location>
</feature>
<dbReference type="EMBL" id="RXOF01000001">
    <property type="protein sequence ID" value="RTQ53699.1"/>
    <property type="molecule type" value="Genomic_DNA"/>
</dbReference>
<proteinExistence type="predicted"/>
<dbReference type="AlphaFoldDB" id="A0A431U943"/>
<comment type="caution">
    <text evidence="2">The sequence shown here is derived from an EMBL/GenBank/DDBJ whole genome shotgun (WGS) entry which is preliminary data.</text>
</comment>
<dbReference type="PROSITE" id="PS51257">
    <property type="entry name" value="PROKAR_LIPOPROTEIN"/>
    <property type="match status" value="1"/>
</dbReference>